<dbReference type="EC" id="3.4.24.-" evidence="11"/>
<evidence type="ECO:0000256" key="5">
    <source>
        <dbReference type="ARBA" id="ARBA00022692"/>
    </source>
</evidence>
<evidence type="ECO:0000259" key="12">
    <source>
        <dbReference type="PROSITE" id="PS50106"/>
    </source>
</evidence>
<name>A0A7X1B527_9BACT</name>
<protein>
    <recommendedName>
        <fullName evidence="11">Zinc metalloprotease</fullName>
        <ecNumber evidence="11">3.4.24.-</ecNumber>
    </recommendedName>
</protein>
<feature type="transmembrane region" description="Helical" evidence="11">
    <location>
        <begin position="388"/>
        <end position="409"/>
    </location>
</feature>
<feature type="transmembrane region" description="Helical" evidence="11">
    <location>
        <begin position="430"/>
        <end position="452"/>
    </location>
</feature>
<keyword evidence="4 13" id="KW-0645">Protease</keyword>
<evidence type="ECO:0000256" key="3">
    <source>
        <dbReference type="ARBA" id="ARBA00007931"/>
    </source>
</evidence>
<dbReference type="Pfam" id="PF02163">
    <property type="entry name" value="Peptidase_M50"/>
    <property type="match status" value="1"/>
</dbReference>
<evidence type="ECO:0000256" key="11">
    <source>
        <dbReference type="RuleBase" id="RU362031"/>
    </source>
</evidence>
<dbReference type="GO" id="GO:0004222">
    <property type="term" value="F:metalloendopeptidase activity"/>
    <property type="evidence" value="ECO:0007669"/>
    <property type="project" value="InterPro"/>
</dbReference>
<dbReference type="CDD" id="cd23081">
    <property type="entry name" value="cpPDZ_EcRseP-like"/>
    <property type="match status" value="2"/>
</dbReference>
<proteinExistence type="inferred from homology"/>
<keyword evidence="11" id="KW-0479">Metal-binding</keyword>
<evidence type="ECO:0000256" key="7">
    <source>
        <dbReference type="ARBA" id="ARBA00022833"/>
    </source>
</evidence>
<dbReference type="InterPro" id="IPR036034">
    <property type="entry name" value="PDZ_sf"/>
</dbReference>
<dbReference type="PROSITE" id="PS50106">
    <property type="entry name" value="PDZ"/>
    <property type="match status" value="1"/>
</dbReference>
<keyword evidence="8 11" id="KW-1133">Transmembrane helix</keyword>
<evidence type="ECO:0000256" key="1">
    <source>
        <dbReference type="ARBA" id="ARBA00001947"/>
    </source>
</evidence>
<evidence type="ECO:0000256" key="8">
    <source>
        <dbReference type="ARBA" id="ARBA00022989"/>
    </source>
</evidence>
<dbReference type="Proteomes" id="UP000526501">
    <property type="component" value="Unassembled WGS sequence"/>
</dbReference>
<keyword evidence="9 11" id="KW-0482">Metalloprotease</keyword>
<accession>A0A7X1B527</accession>
<comment type="caution">
    <text evidence="13">The sequence shown here is derived from an EMBL/GenBank/DDBJ whole genome shotgun (WGS) entry which is preliminary data.</text>
</comment>
<dbReference type="PANTHER" id="PTHR42837:SF2">
    <property type="entry name" value="MEMBRANE METALLOPROTEASE ARASP2, CHLOROPLASTIC-RELATED"/>
    <property type="match status" value="1"/>
</dbReference>
<dbReference type="GO" id="GO:0016020">
    <property type="term" value="C:membrane"/>
    <property type="evidence" value="ECO:0007669"/>
    <property type="project" value="UniProtKB-SubCell"/>
</dbReference>
<dbReference type="AlphaFoldDB" id="A0A7X1B527"/>
<dbReference type="CDD" id="cd06163">
    <property type="entry name" value="S2P-M50_PDZ_RseP-like"/>
    <property type="match status" value="1"/>
</dbReference>
<keyword evidence="6 11" id="KW-0378">Hydrolase</keyword>
<evidence type="ECO:0000256" key="4">
    <source>
        <dbReference type="ARBA" id="ARBA00022670"/>
    </source>
</evidence>
<feature type="transmembrane region" description="Helical" evidence="11">
    <location>
        <begin position="105"/>
        <end position="128"/>
    </location>
</feature>
<dbReference type="SUPFAM" id="SSF50156">
    <property type="entry name" value="PDZ domain-like"/>
    <property type="match status" value="2"/>
</dbReference>
<dbReference type="Pfam" id="PF17820">
    <property type="entry name" value="PDZ_6"/>
    <property type="match status" value="2"/>
</dbReference>
<dbReference type="SMART" id="SM00228">
    <property type="entry name" value="PDZ"/>
    <property type="match status" value="2"/>
</dbReference>
<keyword evidence="7 11" id="KW-0862">Zinc</keyword>
<gene>
    <name evidence="13" type="primary">rseP</name>
    <name evidence="13" type="ORF">H5P27_07100</name>
</gene>
<reference evidence="13 14" key="1">
    <citation type="submission" date="2020-07" db="EMBL/GenBank/DDBJ databases">
        <authorList>
            <person name="Feng X."/>
        </authorList>
    </citation>
    <scope>NUCLEOTIDE SEQUENCE [LARGE SCALE GENOMIC DNA]</scope>
    <source>
        <strain evidence="13 14">JCM23202</strain>
    </source>
</reference>
<dbReference type="InterPro" id="IPR008915">
    <property type="entry name" value="Peptidase_M50"/>
</dbReference>
<keyword evidence="10 11" id="KW-0472">Membrane</keyword>
<dbReference type="GO" id="GO:0006508">
    <property type="term" value="P:proteolysis"/>
    <property type="evidence" value="ECO:0007669"/>
    <property type="project" value="UniProtKB-KW"/>
</dbReference>
<feature type="transmembrane region" description="Helical" evidence="11">
    <location>
        <begin position="12"/>
        <end position="34"/>
    </location>
</feature>
<dbReference type="GO" id="GO:0046872">
    <property type="term" value="F:metal ion binding"/>
    <property type="evidence" value="ECO:0007669"/>
    <property type="project" value="UniProtKB-KW"/>
</dbReference>
<keyword evidence="5 11" id="KW-0812">Transmembrane</keyword>
<dbReference type="PANTHER" id="PTHR42837">
    <property type="entry name" value="REGULATOR OF SIGMA-E PROTEASE RSEP"/>
    <property type="match status" value="1"/>
</dbReference>
<dbReference type="InterPro" id="IPR041489">
    <property type="entry name" value="PDZ_6"/>
</dbReference>
<organism evidence="13 14">
    <name type="scientific">Pelagicoccus albus</name>
    <dbReference type="NCBI Taxonomy" id="415222"/>
    <lineage>
        <taxon>Bacteria</taxon>
        <taxon>Pseudomonadati</taxon>
        <taxon>Verrucomicrobiota</taxon>
        <taxon>Opitutia</taxon>
        <taxon>Puniceicoccales</taxon>
        <taxon>Pelagicoccaceae</taxon>
        <taxon>Pelagicoccus</taxon>
    </lineage>
</organism>
<sequence>MNFSDLLDKGWGALMVVLFFGGSIFVHELGHFLAAKWRGLHIERFSIGFGPKIVSWTRGGVEYRLSWLPLGGYVALPQLADMRGIEGDSSVDLNAMPPIGYRDKVIVAVAGAVFNIIFAFLLASLLFFTGRPTSEDRASVEVGFLSETLSNAQGEQVPAPAKAAGMQIGDLIRSIDGTPVDSWDDIHQAIALSSGTSDSGDREIEFIVERDGQEIELQVQPIISEGMKLRQVGLRPGYTVIVTALFPNSPAIKAGITPGDTLLELDGQPIRSVAFYTDYLSDKAGQAVPLKFEHEGKVVSTTITPEEVVVWTDGRTETLTGIAGFDTNRSLLHQTPFEQIKEVAITTYTNLRALLHRNSDIGISHMSGPAGIIRVIYSAAQYDMLSTVWIVIFINVSLAFFNLLPIPVLDGGHIAFATINKIRGKSLNPNVIASLQGSFMLLLFGMMLYVTFFDVSRWISDTSEIAEIQESRIPPVFGQTEDSAPAAETPETTQE</sequence>
<evidence type="ECO:0000256" key="6">
    <source>
        <dbReference type="ARBA" id="ARBA00022801"/>
    </source>
</evidence>
<dbReference type="NCBIfam" id="TIGR00054">
    <property type="entry name" value="RIP metalloprotease RseP"/>
    <property type="match status" value="1"/>
</dbReference>
<comment type="similarity">
    <text evidence="3 11">Belongs to the peptidase M50B family.</text>
</comment>
<dbReference type="InterPro" id="IPR001478">
    <property type="entry name" value="PDZ"/>
</dbReference>
<evidence type="ECO:0000256" key="10">
    <source>
        <dbReference type="ARBA" id="ARBA00023136"/>
    </source>
</evidence>
<dbReference type="EMBL" id="JACHVC010000007">
    <property type="protein sequence ID" value="MBC2605806.1"/>
    <property type="molecule type" value="Genomic_DNA"/>
</dbReference>
<dbReference type="InterPro" id="IPR004387">
    <property type="entry name" value="Pept_M50_Zn"/>
</dbReference>
<keyword evidence="14" id="KW-1185">Reference proteome</keyword>
<evidence type="ECO:0000256" key="9">
    <source>
        <dbReference type="ARBA" id="ARBA00023049"/>
    </source>
</evidence>
<feature type="domain" description="PDZ" evidence="12">
    <location>
        <begin position="214"/>
        <end position="273"/>
    </location>
</feature>
<evidence type="ECO:0000313" key="14">
    <source>
        <dbReference type="Proteomes" id="UP000526501"/>
    </source>
</evidence>
<dbReference type="RefSeq" id="WP_185659699.1">
    <property type="nucleotide sequence ID" value="NZ_CAWPOO010000007.1"/>
</dbReference>
<dbReference type="Gene3D" id="2.30.42.10">
    <property type="match status" value="2"/>
</dbReference>
<comment type="subcellular location">
    <subcellularLocation>
        <location evidence="2">Membrane</location>
        <topology evidence="2">Multi-pass membrane protein</topology>
    </subcellularLocation>
</comment>
<comment type="cofactor">
    <cofactor evidence="1 11">
        <name>Zn(2+)</name>
        <dbReference type="ChEBI" id="CHEBI:29105"/>
    </cofactor>
</comment>
<evidence type="ECO:0000313" key="13">
    <source>
        <dbReference type="EMBL" id="MBC2605806.1"/>
    </source>
</evidence>
<evidence type="ECO:0000256" key="2">
    <source>
        <dbReference type="ARBA" id="ARBA00004141"/>
    </source>
</evidence>